<keyword evidence="2" id="KW-1185">Reference proteome</keyword>
<dbReference type="Proteomes" id="UP000789920">
    <property type="component" value="Unassembled WGS sequence"/>
</dbReference>
<protein>
    <submittedName>
        <fullName evidence="1">5694_t:CDS:1</fullName>
    </submittedName>
</protein>
<evidence type="ECO:0000313" key="2">
    <source>
        <dbReference type="Proteomes" id="UP000789920"/>
    </source>
</evidence>
<sequence>MPQPKVTFVELPFKKRTKNYLKRASENLFNNAKIASLTQSMLVYEQQNNKFGEIKSFVRLLEDLNMLEKETNPEANGIPGQSDALDFSTGDIGFNIAKAFLKYGYKKYVISIKVIRHANSEYLEEEKLKRENRAKTLAEEGVNVELVDYNKHDELVKALTGASFVVSALERFVPSEFYVDYKSITEDSIKLIPKPFWYTFENKKDFQEVLEKRKVVKKTEIMELSRVKLDYFYLYAGLAYEYLAWLGFDTTTRDANFYAERDKKVSLTSLAYWQICCRTDKEWSDIYPFEDLNNLNAHDHEEIKVVQARNLDLDRVIEIFVRTNAKEQLDLSHIHEFPELLNDLK</sequence>
<accession>A0ACA9P5C1</accession>
<evidence type="ECO:0000313" key="1">
    <source>
        <dbReference type="EMBL" id="CAG8691481.1"/>
    </source>
</evidence>
<gene>
    <name evidence="1" type="ORF">RPERSI_LOCUS9572</name>
</gene>
<reference evidence="1" key="1">
    <citation type="submission" date="2021-06" db="EMBL/GenBank/DDBJ databases">
        <authorList>
            <person name="Kallberg Y."/>
            <person name="Tangrot J."/>
            <person name="Rosling A."/>
        </authorList>
    </citation>
    <scope>NUCLEOTIDE SEQUENCE</scope>
    <source>
        <strain evidence="1">MA461A</strain>
    </source>
</reference>
<name>A0ACA9P5C1_9GLOM</name>
<organism evidence="1 2">
    <name type="scientific">Racocetra persica</name>
    <dbReference type="NCBI Taxonomy" id="160502"/>
    <lineage>
        <taxon>Eukaryota</taxon>
        <taxon>Fungi</taxon>
        <taxon>Fungi incertae sedis</taxon>
        <taxon>Mucoromycota</taxon>
        <taxon>Glomeromycotina</taxon>
        <taxon>Glomeromycetes</taxon>
        <taxon>Diversisporales</taxon>
        <taxon>Gigasporaceae</taxon>
        <taxon>Racocetra</taxon>
    </lineage>
</organism>
<comment type="caution">
    <text evidence="1">The sequence shown here is derived from an EMBL/GenBank/DDBJ whole genome shotgun (WGS) entry which is preliminary data.</text>
</comment>
<dbReference type="EMBL" id="CAJVQC010018196">
    <property type="protein sequence ID" value="CAG8691481.1"/>
    <property type="molecule type" value="Genomic_DNA"/>
</dbReference>
<proteinExistence type="predicted"/>